<keyword evidence="6" id="KW-0902">Two-component regulatory system</keyword>
<gene>
    <name evidence="9" type="ORF">HQ47_05590</name>
</gene>
<dbReference type="RefSeq" id="WP_081965505.1">
    <property type="nucleotide sequence ID" value="NZ_JRFA01000015.1"/>
</dbReference>
<evidence type="ECO:0000256" key="3">
    <source>
        <dbReference type="ARBA" id="ARBA00022553"/>
    </source>
</evidence>
<dbReference type="Gene3D" id="1.10.287.130">
    <property type="match status" value="1"/>
</dbReference>
<reference evidence="9 10" key="1">
    <citation type="submission" date="2014-09" db="EMBL/GenBank/DDBJ databases">
        <title>Draft Genome Sequence of Porphyromonas macacae COT-192_OH2859.</title>
        <authorList>
            <person name="Wallis C."/>
            <person name="Deusch O."/>
            <person name="O'Flynn C."/>
            <person name="Davis I."/>
            <person name="Horsfall A."/>
            <person name="Kirkwood N."/>
            <person name="Harris S."/>
            <person name="Eisen J.A."/>
            <person name="Coil D.A."/>
            <person name="Darling A.E."/>
            <person name="Jospin G."/>
            <person name="Alexiev A."/>
        </authorList>
    </citation>
    <scope>NUCLEOTIDE SEQUENCE [LARGE SCALE GENOMIC DNA]</scope>
    <source>
        <strain evidence="10">COT-192 OH2859</strain>
    </source>
</reference>
<dbReference type="eggNOG" id="COG2205">
    <property type="taxonomic scope" value="Bacteria"/>
</dbReference>
<name>A0A0A2ECI1_9PORP</name>
<sequence>MFMKLYDKKQMLYLFSFFMLAGIILMFITQVEYLKKIERIHRENFFLQCKMVLNEVAEEIDLAELIRFHNSNLKAVSEQMMYENAISKETAFQSGWDDFDTLNIEAIFSELRENTDSTEIENDFFARPSKELLRDFYYSRKKLDSYLLKFLYESKKNKLSQLVDPHAILRSIRRKLSMAGINRSFCLQIFDKNNNLLYENYVGGMSRIRATDQNSLVQYIFVGQNEKPTSNPYLRIIFEEPLLEGGWKMGYPSFAISIIMLLATVFAVWIMFRQISFQKRKTDFINNMAHELKTPVASLILSGQMLKGKKIAEQPEKIRRIIEVIDTESQRIKMLVDKVLQLAKFDDGFEIEKKLLDVNDVLLPIVESVALRIENEGGHINLNLDAEDTWILADEVHFPNMFYNLIENAIKYARPNVPLELNISSFNKGVNYPRIVLQIKDNGVGISKENLNYIFERYYRVPTGNQHDVKGFGLGLAYVKSIVRQLNGDIRVKSTLGEGSTFWVELPIAKEA</sequence>
<dbReference type="AlphaFoldDB" id="A0A0A2ECI1"/>
<dbReference type="InterPro" id="IPR004358">
    <property type="entry name" value="Sig_transdc_His_kin-like_C"/>
</dbReference>
<keyword evidence="5" id="KW-0418">Kinase</keyword>
<comment type="catalytic activity">
    <reaction evidence="1">
        <text>ATP + protein L-histidine = ADP + protein N-phospho-L-histidine.</text>
        <dbReference type="EC" id="2.7.13.3"/>
    </reaction>
</comment>
<dbReference type="PANTHER" id="PTHR43711">
    <property type="entry name" value="TWO-COMPONENT HISTIDINE KINASE"/>
    <property type="match status" value="1"/>
</dbReference>
<keyword evidence="4" id="KW-0808">Transferase</keyword>
<evidence type="ECO:0000256" key="6">
    <source>
        <dbReference type="ARBA" id="ARBA00023012"/>
    </source>
</evidence>
<evidence type="ECO:0000256" key="7">
    <source>
        <dbReference type="SAM" id="Phobius"/>
    </source>
</evidence>
<dbReference type="InterPro" id="IPR036097">
    <property type="entry name" value="HisK_dim/P_sf"/>
</dbReference>
<proteinExistence type="predicted"/>
<dbReference type="CDD" id="cd00075">
    <property type="entry name" value="HATPase"/>
    <property type="match status" value="1"/>
</dbReference>
<dbReference type="FunFam" id="3.30.565.10:FF:000006">
    <property type="entry name" value="Sensor histidine kinase WalK"/>
    <property type="match status" value="1"/>
</dbReference>
<evidence type="ECO:0000256" key="1">
    <source>
        <dbReference type="ARBA" id="ARBA00000085"/>
    </source>
</evidence>
<dbReference type="InterPro" id="IPR003661">
    <property type="entry name" value="HisK_dim/P_dom"/>
</dbReference>
<evidence type="ECO:0000256" key="5">
    <source>
        <dbReference type="ARBA" id="ARBA00022777"/>
    </source>
</evidence>
<dbReference type="Gene3D" id="3.30.565.10">
    <property type="entry name" value="Histidine kinase-like ATPase, C-terminal domain"/>
    <property type="match status" value="1"/>
</dbReference>
<feature type="domain" description="Histidine kinase" evidence="8">
    <location>
        <begin position="287"/>
        <end position="510"/>
    </location>
</feature>
<accession>A0A0A2ECI1</accession>
<keyword evidence="3" id="KW-0597">Phosphoprotein</keyword>
<dbReference type="CDD" id="cd00082">
    <property type="entry name" value="HisKA"/>
    <property type="match status" value="1"/>
</dbReference>
<dbReference type="GO" id="GO:0000155">
    <property type="term" value="F:phosphorelay sensor kinase activity"/>
    <property type="evidence" value="ECO:0007669"/>
    <property type="project" value="InterPro"/>
</dbReference>
<dbReference type="SMART" id="SM00388">
    <property type="entry name" value="HisKA"/>
    <property type="match status" value="1"/>
</dbReference>
<dbReference type="OrthoDB" id="1933776at2"/>
<dbReference type="SUPFAM" id="SSF55874">
    <property type="entry name" value="ATPase domain of HSP90 chaperone/DNA topoisomerase II/histidine kinase"/>
    <property type="match status" value="1"/>
</dbReference>
<organism evidence="9 10">
    <name type="scientific">Porphyromonas macacae</name>
    <dbReference type="NCBI Taxonomy" id="28115"/>
    <lineage>
        <taxon>Bacteria</taxon>
        <taxon>Pseudomonadati</taxon>
        <taxon>Bacteroidota</taxon>
        <taxon>Bacteroidia</taxon>
        <taxon>Bacteroidales</taxon>
        <taxon>Porphyromonadaceae</taxon>
        <taxon>Porphyromonas</taxon>
    </lineage>
</organism>
<dbReference type="InterPro" id="IPR036890">
    <property type="entry name" value="HATPase_C_sf"/>
</dbReference>
<evidence type="ECO:0000256" key="2">
    <source>
        <dbReference type="ARBA" id="ARBA00012438"/>
    </source>
</evidence>
<feature type="transmembrane region" description="Helical" evidence="7">
    <location>
        <begin position="12"/>
        <end position="31"/>
    </location>
</feature>
<evidence type="ECO:0000313" key="9">
    <source>
        <dbReference type="EMBL" id="KGN74144.1"/>
    </source>
</evidence>
<dbReference type="Pfam" id="PF02518">
    <property type="entry name" value="HATPase_c"/>
    <property type="match status" value="1"/>
</dbReference>
<dbReference type="PROSITE" id="PS50109">
    <property type="entry name" value="HIS_KIN"/>
    <property type="match status" value="1"/>
</dbReference>
<dbReference type="InterPro" id="IPR005467">
    <property type="entry name" value="His_kinase_dom"/>
</dbReference>
<keyword evidence="10" id="KW-1185">Reference proteome</keyword>
<evidence type="ECO:0000259" key="8">
    <source>
        <dbReference type="PROSITE" id="PS50109"/>
    </source>
</evidence>
<keyword evidence="7" id="KW-0472">Membrane</keyword>
<dbReference type="STRING" id="28115.HQ47_05590"/>
<dbReference type="InterPro" id="IPR003594">
    <property type="entry name" value="HATPase_dom"/>
</dbReference>
<dbReference type="EC" id="2.7.13.3" evidence="2"/>
<dbReference type="InterPro" id="IPR050736">
    <property type="entry name" value="Sensor_HK_Regulatory"/>
</dbReference>
<evidence type="ECO:0000313" key="10">
    <source>
        <dbReference type="Proteomes" id="UP000030103"/>
    </source>
</evidence>
<dbReference type="PANTHER" id="PTHR43711:SF1">
    <property type="entry name" value="HISTIDINE KINASE 1"/>
    <property type="match status" value="1"/>
</dbReference>
<keyword evidence="7" id="KW-1133">Transmembrane helix</keyword>
<dbReference type="SMART" id="SM00387">
    <property type="entry name" value="HATPase_c"/>
    <property type="match status" value="1"/>
</dbReference>
<feature type="transmembrane region" description="Helical" evidence="7">
    <location>
        <begin position="251"/>
        <end position="272"/>
    </location>
</feature>
<protein>
    <recommendedName>
        <fullName evidence="2">histidine kinase</fullName>
        <ecNumber evidence="2">2.7.13.3</ecNumber>
    </recommendedName>
</protein>
<dbReference type="SUPFAM" id="SSF47384">
    <property type="entry name" value="Homodimeric domain of signal transducing histidine kinase"/>
    <property type="match status" value="1"/>
</dbReference>
<dbReference type="PRINTS" id="PR00344">
    <property type="entry name" value="BCTRLSENSOR"/>
</dbReference>
<dbReference type="EMBL" id="JRFA01000015">
    <property type="protein sequence ID" value="KGN74144.1"/>
    <property type="molecule type" value="Genomic_DNA"/>
</dbReference>
<dbReference type="Pfam" id="PF00512">
    <property type="entry name" value="HisKA"/>
    <property type="match status" value="1"/>
</dbReference>
<dbReference type="Proteomes" id="UP000030103">
    <property type="component" value="Unassembled WGS sequence"/>
</dbReference>
<comment type="caution">
    <text evidence="9">The sequence shown here is derived from an EMBL/GenBank/DDBJ whole genome shotgun (WGS) entry which is preliminary data.</text>
</comment>
<evidence type="ECO:0000256" key="4">
    <source>
        <dbReference type="ARBA" id="ARBA00022679"/>
    </source>
</evidence>
<keyword evidence="7" id="KW-0812">Transmembrane</keyword>